<accession>A0A938BR77</accession>
<keyword evidence="3" id="KW-0238">DNA-binding</keyword>
<dbReference type="Proteomes" id="UP000748308">
    <property type="component" value="Unassembled WGS sequence"/>
</dbReference>
<dbReference type="Pfam" id="PF01420">
    <property type="entry name" value="Methylase_S"/>
    <property type="match status" value="1"/>
</dbReference>
<keyword evidence="6" id="KW-0540">Nuclease</keyword>
<evidence type="ECO:0000256" key="4">
    <source>
        <dbReference type="SAM" id="Coils"/>
    </source>
</evidence>
<evidence type="ECO:0000256" key="2">
    <source>
        <dbReference type="ARBA" id="ARBA00022747"/>
    </source>
</evidence>
<evidence type="ECO:0000256" key="1">
    <source>
        <dbReference type="ARBA" id="ARBA00010923"/>
    </source>
</evidence>
<feature type="domain" description="Type I restriction modification DNA specificity" evidence="5">
    <location>
        <begin position="3"/>
        <end position="103"/>
    </location>
</feature>
<sequence>MSIAATVGKPVITKIKCCIHDGFVYFVGLRENREYLHYLFSCGEPYKGLGKMGTQLNLNTDTIGDIHLPRPPAEEQRAIFRFLDTETARLDALIAKVREAIERLKELRTALISAAVTGKIDVREEAA</sequence>
<dbReference type="EMBL" id="VGIY01000145">
    <property type="protein sequence ID" value="MBM3317566.1"/>
    <property type="molecule type" value="Genomic_DNA"/>
</dbReference>
<keyword evidence="2" id="KW-0680">Restriction system</keyword>
<evidence type="ECO:0000256" key="3">
    <source>
        <dbReference type="ARBA" id="ARBA00023125"/>
    </source>
</evidence>
<dbReference type="GO" id="GO:0009307">
    <property type="term" value="P:DNA restriction-modification system"/>
    <property type="evidence" value="ECO:0007669"/>
    <property type="project" value="UniProtKB-KW"/>
</dbReference>
<proteinExistence type="inferred from homology"/>
<evidence type="ECO:0000259" key="5">
    <source>
        <dbReference type="Pfam" id="PF01420"/>
    </source>
</evidence>
<dbReference type="GO" id="GO:0004519">
    <property type="term" value="F:endonuclease activity"/>
    <property type="evidence" value="ECO:0007669"/>
    <property type="project" value="UniProtKB-KW"/>
</dbReference>
<dbReference type="SUPFAM" id="SSF116734">
    <property type="entry name" value="DNA methylase specificity domain"/>
    <property type="match status" value="1"/>
</dbReference>
<evidence type="ECO:0000313" key="7">
    <source>
        <dbReference type="Proteomes" id="UP000748308"/>
    </source>
</evidence>
<comment type="caution">
    <text evidence="6">The sequence shown here is derived from an EMBL/GenBank/DDBJ whole genome shotgun (WGS) entry which is preliminary data.</text>
</comment>
<protein>
    <submittedName>
        <fullName evidence="6">Restriction endonuclease subunit S</fullName>
    </submittedName>
</protein>
<keyword evidence="4" id="KW-0175">Coiled coil</keyword>
<dbReference type="PANTHER" id="PTHR43140">
    <property type="entry name" value="TYPE-1 RESTRICTION ENZYME ECOKI SPECIFICITY PROTEIN"/>
    <property type="match status" value="1"/>
</dbReference>
<organism evidence="6 7">
    <name type="scientific">Eiseniibacteriota bacterium</name>
    <dbReference type="NCBI Taxonomy" id="2212470"/>
    <lineage>
        <taxon>Bacteria</taxon>
        <taxon>Candidatus Eiseniibacteriota</taxon>
    </lineage>
</organism>
<reference evidence="6" key="1">
    <citation type="submission" date="2019-03" db="EMBL/GenBank/DDBJ databases">
        <title>Lake Tanganyika Metagenome-Assembled Genomes (MAGs).</title>
        <authorList>
            <person name="Tran P."/>
        </authorList>
    </citation>
    <scope>NUCLEOTIDE SEQUENCE</scope>
    <source>
        <strain evidence="6">M_DeepCast_400m_m2_100</strain>
    </source>
</reference>
<dbReference type="Gene3D" id="1.10.287.1120">
    <property type="entry name" value="Bipartite methylase S protein"/>
    <property type="match status" value="1"/>
</dbReference>
<dbReference type="Gene3D" id="3.90.220.20">
    <property type="entry name" value="DNA methylase specificity domains"/>
    <property type="match status" value="1"/>
</dbReference>
<dbReference type="InterPro" id="IPR051212">
    <property type="entry name" value="Type-I_RE_S_subunit"/>
</dbReference>
<keyword evidence="6" id="KW-0378">Hydrolase</keyword>
<gene>
    <name evidence="6" type="ORF">FJY75_06900</name>
</gene>
<feature type="coiled-coil region" evidence="4">
    <location>
        <begin position="83"/>
        <end position="110"/>
    </location>
</feature>
<dbReference type="PANTHER" id="PTHR43140:SF1">
    <property type="entry name" value="TYPE I RESTRICTION ENZYME ECOKI SPECIFICITY SUBUNIT"/>
    <property type="match status" value="1"/>
</dbReference>
<name>A0A938BR77_UNCEI</name>
<evidence type="ECO:0000313" key="6">
    <source>
        <dbReference type="EMBL" id="MBM3317566.1"/>
    </source>
</evidence>
<keyword evidence="6" id="KW-0255">Endonuclease</keyword>
<comment type="similarity">
    <text evidence="1">Belongs to the type-I restriction system S methylase family.</text>
</comment>
<dbReference type="GO" id="GO:0003677">
    <property type="term" value="F:DNA binding"/>
    <property type="evidence" value="ECO:0007669"/>
    <property type="project" value="UniProtKB-KW"/>
</dbReference>
<dbReference type="AlphaFoldDB" id="A0A938BR77"/>
<dbReference type="InterPro" id="IPR044946">
    <property type="entry name" value="Restrct_endonuc_typeI_TRD_sf"/>
</dbReference>
<dbReference type="InterPro" id="IPR000055">
    <property type="entry name" value="Restrct_endonuc_typeI_TRD"/>
</dbReference>